<dbReference type="SUPFAM" id="SSF54160">
    <property type="entry name" value="Chromo domain-like"/>
    <property type="match status" value="1"/>
</dbReference>
<proteinExistence type="predicted"/>
<protein>
    <recommendedName>
        <fullName evidence="2">Chromo domain-containing protein</fullName>
    </recommendedName>
</protein>
<feature type="compositionally biased region" description="Basic and acidic residues" evidence="1">
    <location>
        <begin position="384"/>
        <end position="406"/>
    </location>
</feature>
<reference evidence="3" key="1">
    <citation type="submission" date="2023-10" db="EMBL/GenBank/DDBJ databases">
        <title>Genome assembly of Pristionchus species.</title>
        <authorList>
            <person name="Yoshida K."/>
            <person name="Sommer R.J."/>
        </authorList>
    </citation>
    <scope>NUCLEOTIDE SEQUENCE</scope>
    <source>
        <strain evidence="3">RS0144</strain>
    </source>
</reference>
<feature type="non-terminal residue" evidence="3">
    <location>
        <position position="705"/>
    </location>
</feature>
<feature type="compositionally biased region" description="Basic and acidic residues" evidence="1">
    <location>
        <begin position="143"/>
        <end position="157"/>
    </location>
</feature>
<evidence type="ECO:0000313" key="3">
    <source>
        <dbReference type="EMBL" id="GMS96830.1"/>
    </source>
</evidence>
<name>A0AAV5TQU2_9BILA</name>
<evidence type="ECO:0000313" key="4">
    <source>
        <dbReference type="Proteomes" id="UP001432027"/>
    </source>
</evidence>
<evidence type="ECO:0000259" key="2">
    <source>
        <dbReference type="PROSITE" id="PS50013"/>
    </source>
</evidence>
<dbReference type="PROSITE" id="PS50013">
    <property type="entry name" value="CHROMO_2"/>
    <property type="match status" value="1"/>
</dbReference>
<dbReference type="InterPro" id="IPR000953">
    <property type="entry name" value="Chromo/chromo_shadow_dom"/>
</dbReference>
<gene>
    <name evidence="3" type="ORF">PENTCL1PPCAC_19005</name>
</gene>
<feature type="domain" description="Chromo" evidence="2">
    <location>
        <begin position="41"/>
        <end position="125"/>
    </location>
</feature>
<feature type="compositionally biased region" description="Basic and acidic residues" evidence="1">
    <location>
        <begin position="204"/>
        <end position="236"/>
    </location>
</feature>
<feature type="compositionally biased region" description="Basic and acidic residues" evidence="1">
    <location>
        <begin position="322"/>
        <end position="350"/>
    </location>
</feature>
<sequence>MAFLSGGGHLKPNHKHVPPIPAAKSSSDEYEESDEEPEQIFQVRKIVGHIQLKRGSVRIQMREIPHSFDVARLEASKLPYAFKVRWRGYEEKDDTWEPIENFNTAMEKKLRKYCRKRNVKLPEGFREWMLPLSPDNTEADTSGSDHSDTDSRKKGCGSERNTTGSSTPSTSRPKAKLDKERLQQFKDDLALSPSPPASPQAQKRPRDVNKSIDHLFDSSDDEKDPRNGKKKKEGETSKSQFGTSNINMVTEKKRKTSRGESIDAEEKQRNKECKDKRKRTQSDRKRTNPRFSEENKKEEEEKKKKKERAALEEQAKINDIVKTMEEEERIKKEQKMEKMDKEKATPAESHKPKKVSFVNPPHDMMHDDVIMLSGDDEISAQSLHDSRTGDKPKDCDRVTGAERHTSFSDALMDPPSDAQNMSPYELEMKKRKRKQEEMMKEEDGEEENEVIIDGAKPLSNFRIPKISEAESEEPENREREEESEGEEDEEEDEKVDEEVDEEEEVEEEEEEDARIDQAERIAKAMARRSVLDQRMSDFSDLADEKERQRSWDWQKEEETWRRGMYERGVWRKRDTFRDMPFDMRADQRQSDMRHVRTLRRSISAECLPHSFRRLSSIHSMNSMASEADSLAAALTEIQVGETAMRLREQRERKAERIRRERERDEATWVRAPERLDIKGKTELFISETQTMVNELMPGMASEQTI</sequence>
<dbReference type="Pfam" id="PF00385">
    <property type="entry name" value="Chromo"/>
    <property type="match status" value="1"/>
</dbReference>
<feature type="region of interest" description="Disordered" evidence="1">
    <location>
        <begin position="130"/>
        <end position="520"/>
    </location>
</feature>
<feature type="compositionally biased region" description="Acidic residues" evidence="1">
    <location>
        <begin position="439"/>
        <end position="450"/>
    </location>
</feature>
<feature type="compositionally biased region" description="Low complexity" evidence="1">
    <location>
        <begin position="162"/>
        <end position="171"/>
    </location>
</feature>
<feature type="region of interest" description="Disordered" evidence="1">
    <location>
        <begin position="1"/>
        <end position="35"/>
    </location>
</feature>
<feature type="compositionally biased region" description="Acidic residues" evidence="1">
    <location>
        <begin position="481"/>
        <end position="513"/>
    </location>
</feature>
<keyword evidence="4" id="KW-1185">Reference proteome</keyword>
<dbReference type="InterPro" id="IPR023780">
    <property type="entry name" value="Chromo_domain"/>
</dbReference>
<dbReference type="InterPro" id="IPR016197">
    <property type="entry name" value="Chromo-like_dom_sf"/>
</dbReference>
<dbReference type="SMART" id="SM00298">
    <property type="entry name" value="CHROMO"/>
    <property type="match status" value="1"/>
</dbReference>
<accession>A0AAV5TQU2</accession>
<dbReference type="AlphaFoldDB" id="A0AAV5TQU2"/>
<dbReference type="Gene3D" id="2.40.50.40">
    <property type="match status" value="1"/>
</dbReference>
<dbReference type="Proteomes" id="UP001432027">
    <property type="component" value="Unassembled WGS sequence"/>
</dbReference>
<comment type="caution">
    <text evidence="3">The sequence shown here is derived from an EMBL/GenBank/DDBJ whole genome shotgun (WGS) entry which is preliminary data.</text>
</comment>
<feature type="compositionally biased region" description="Basic and acidic residues" evidence="1">
    <location>
        <begin position="175"/>
        <end position="189"/>
    </location>
</feature>
<feature type="compositionally biased region" description="Basic and acidic residues" evidence="1">
    <location>
        <begin position="257"/>
        <end position="316"/>
    </location>
</feature>
<dbReference type="EMBL" id="BTSX01000004">
    <property type="protein sequence ID" value="GMS96830.1"/>
    <property type="molecule type" value="Genomic_DNA"/>
</dbReference>
<organism evidence="3 4">
    <name type="scientific">Pristionchus entomophagus</name>
    <dbReference type="NCBI Taxonomy" id="358040"/>
    <lineage>
        <taxon>Eukaryota</taxon>
        <taxon>Metazoa</taxon>
        <taxon>Ecdysozoa</taxon>
        <taxon>Nematoda</taxon>
        <taxon>Chromadorea</taxon>
        <taxon>Rhabditida</taxon>
        <taxon>Rhabditina</taxon>
        <taxon>Diplogasteromorpha</taxon>
        <taxon>Diplogasteroidea</taxon>
        <taxon>Neodiplogasteridae</taxon>
        <taxon>Pristionchus</taxon>
    </lineage>
</organism>
<dbReference type="CDD" id="cd00024">
    <property type="entry name" value="CD_CSD"/>
    <property type="match status" value="1"/>
</dbReference>
<evidence type="ECO:0000256" key="1">
    <source>
        <dbReference type="SAM" id="MobiDB-lite"/>
    </source>
</evidence>